<evidence type="ECO:0000313" key="4">
    <source>
        <dbReference type="Proteomes" id="UP000198582"/>
    </source>
</evidence>
<keyword evidence="4" id="KW-1185">Reference proteome</keyword>
<feature type="compositionally biased region" description="Low complexity" evidence="1">
    <location>
        <begin position="27"/>
        <end position="49"/>
    </location>
</feature>
<accession>A0A1H8U6V4</accession>
<name>A0A1H8U6V4_9PSEU</name>
<sequence>MSTTTTARLTIAAIAASVLTACSGNPAPATNPASSPVSGGAPATGTAATEVNPAGDIPDNQAYIPFAPPGAGFTVKIPEGWASSAAGATTTFTDKLNQVQVTPSRGAAAPTPASVTATDVPALKTRTPNFAMGRVSTVSRHAGQAILLTYQGDSAPSPVTGKVVRDAFERYSFFRAGVRVDLTLSGPANADNVDPWRTVTDSLSWS</sequence>
<dbReference type="AlphaFoldDB" id="A0A1H8U6V4"/>
<reference evidence="3 4" key="1">
    <citation type="submission" date="2016-10" db="EMBL/GenBank/DDBJ databases">
        <authorList>
            <person name="de Groot N.N."/>
        </authorList>
    </citation>
    <scope>NUCLEOTIDE SEQUENCE [LARGE SCALE GENOMIC DNA]</scope>
    <source>
        <strain evidence="3 4">DSM 44993</strain>
    </source>
</reference>
<evidence type="ECO:0000313" key="3">
    <source>
        <dbReference type="EMBL" id="SEO98388.1"/>
    </source>
</evidence>
<feature type="signal peptide" evidence="2">
    <location>
        <begin position="1"/>
        <end position="29"/>
    </location>
</feature>
<protein>
    <recommendedName>
        <fullName evidence="5">Lipoprotein LpqN</fullName>
    </recommendedName>
</protein>
<feature type="region of interest" description="Disordered" evidence="1">
    <location>
        <begin position="27"/>
        <end position="52"/>
    </location>
</feature>
<evidence type="ECO:0000256" key="1">
    <source>
        <dbReference type="SAM" id="MobiDB-lite"/>
    </source>
</evidence>
<dbReference type="STRING" id="394193.SAMN04489732_10378"/>
<proteinExistence type="predicted"/>
<dbReference type="RefSeq" id="WP_091614904.1">
    <property type="nucleotide sequence ID" value="NZ_FOEF01000003.1"/>
</dbReference>
<dbReference type="Proteomes" id="UP000198582">
    <property type="component" value="Unassembled WGS sequence"/>
</dbReference>
<evidence type="ECO:0008006" key="5">
    <source>
        <dbReference type="Google" id="ProtNLM"/>
    </source>
</evidence>
<dbReference type="EMBL" id="FOEF01000003">
    <property type="protein sequence ID" value="SEO98388.1"/>
    <property type="molecule type" value="Genomic_DNA"/>
</dbReference>
<dbReference type="OrthoDB" id="9102188at2"/>
<keyword evidence="2" id="KW-0732">Signal</keyword>
<gene>
    <name evidence="3" type="ORF">SAMN04489732_10378</name>
</gene>
<organism evidence="3 4">
    <name type="scientific">Amycolatopsis saalfeldensis</name>
    <dbReference type="NCBI Taxonomy" id="394193"/>
    <lineage>
        <taxon>Bacteria</taxon>
        <taxon>Bacillati</taxon>
        <taxon>Actinomycetota</taxon>
        <taxon>Actinomycetes</taxon>
        <taxon>Pseudonocardiales</taxon>
        <taxon>Pseudonocardiaceae</taxon>
        <taxon>Amycolatopsis</taxon>
    </lineage>
</organism>
<feature type="chain" id="PRO_5011480366" description="Lipoprotein LpqN" evidence="2">
    <location>
        <begin position="30"/>
        <end position="206"/>
    </location>
</feature>
<evidence type="ECO:0000256" key="2">
    <source>
        <dbReference type="SAM" id="SignalP"/>
    </source>
</evidence>